<dbReference type="Pfam" id="PF00326">
    <property type="entry name" value="Peptidase_S9"/>
    <property type="match status" value="1"/>
</dbReference>
<reference evidence="4" key="1">
    <citation type="journal article" date="2019" name="Int. J. Syst. Evol. Microbiol.">
        <title>The Global Catalogue of Microorganisms (GCM) 10K type strain sequencing project: providing services to taxonomists for standard genome sequencing and annotation.</title>
        <authorList>
            <consortium name="The Broad Institute Genomics Platform"/>
            <consortium name="The Broad Institute Genome Sequencing Center for Infectious Disease"/>
            <person name="Wu L."/>
            <person name="Ma J."/>
        </authorList>
    </citation>
    <scope>NUCLEOTIDE SEQUENCE [LARGE SCALE GENOMIC DNA]</scope>
    <source>
        <strain evidence="4">JCM 18204</strain>
    </source>
</reference>
<sequence>MWAGALSAAEPAATAAASVAPVDLAPFLRRDAYLQIKISPTGEYYAATVPLEDRTILVVIRRADKKPIAKIEDKEDTVVADFWWVNDHRVMAGMARKYGRNDVPSATGELVAIDADGSRSIWLTGPTDYSYALLHDTLRADPDNVLITVVPYGAQTETSLEKMNVYTGVRAPVSAAPVTNAVFTSDQRGHARFARGGGKDNLSKLYYRDAGNKPWRLINDESVSGVREIAMGFSPDGRIAYLQVEQARGPDVVMAMDTATGARTELLRDPVADPHALLEAVDGDTPVGALYVHGTSSTRFFDPAEPTAKYYRQLEKAFPGHTVLLTSATDDGRLLLFAVWSDRNPGDFYLYDTVAKKVDPVFSRRLWFDPDQRPPTRSVEIPARDGLMLHGYLTLPLSSPRDAGLPLVVLPHGGPFGEFDTPWFDDDAQLLAEAGYAVLRVNYRGSGNYGRAFMHAGAREWGGRMQQDLTDATRWVIAQKIADPARVCIYGASYGGYAALMGAATEPDLYRCAVGYVGVYDLEKLHRDVSKRGGGMGNWADAWIGPRDGLGAVSPTALADRIRAPVFLAAGGKDRQAPIEHTERMEKALKNAGVPVETLYYPYEGHGFYTEEHRREYYTRLLAFLSRHLGGATAK</sequence>
<dbReference type="SUPFAM" id="SSF82171">
    <property type="entry name" value="DPP6 N-terminal domain-like"/>
    <property type="match status" value="1"/>
</dbReference>
<evidence type="ECO:0000313" key="3">
    <source>
        <dbReference type="EMBL" id="GAA4786029.1"/>
    </source>
</evidence>
<evidence type="ECO:0000256" key="1">
    <source>
        <dbReference type="ARBA" id="ARBA00022801"/>
    </source>
</evidence>
<proteinExistence type="predicted"/>
<organism evidence="3 4">
    <name type="scientific">Lysobacter hankyongensis</name>
    <dbReference type="NCBI Taxonomy" id="1176535"/>
    <lineage>
        <taxon>Bacteria</taxon>
        <taxon>Pseudomonadati</taxon>
        <taxon>Pseudomonadota</taxon>
        <taxon>Gammaproteobacteria</taxon>
        <taxon>Lysobacterales</taxon>
        <taxon>Lysobacteraceae</taxon>
        <taxon>Lysobacter</taxon>
    </lineage>
</organism>
<dbReference type="PANTHER" id="PTHR42776">
    <property type="entry name" value="SERINE PEPTIDASE S9 FAMILY MEMBER"/>
    <property type="match status" value="1"/>
</dbReference>
<gene>
    <name evidence="3" type="ORF">GCM10023307_08430</name>
</gene>
<dbReference type="SUPFAM" id="SSF53474">
    <property type="entry name" value="alpha/beta-Hydrolases"/>
    <property type="match status" value="1"/>
</dbReference>
<keyword evidence="4" id="KW-1185">Reference proteome</keyword>
<comment type="caution">
    <text evidence="3">The sequence shown here is derived from an EMBL/GenBank/DDBJ whole genome shotgun (WGS) entry which is preliminary data.</text>
</comment>
<dbReference type="Proteomes" id="UP001499959">
    <property type="component" value="Unassembled WGS sequence"/>
</dbReference>
<feature type="domain" description="Peptidase S9 prolyl oligopeptidase catalytic" evidence="2">
    <location>
        <begin position="423"/>
        <end position="631"/>
    </location>
</feature>
<dbReference type="Gene3D" id="3.40.50.1820">
    <property type="entry name" value="alpha/beta hydrolase"/>
    <property type="match status" value="1"/>
</dbReference>
<protein>
    <submittedName>
        <fullName evidence="3">S9 family peptidase</fullName>
    </submittedName>
</protein>
<accession>A0ABP9AVM0</accession>
<dbReference type="EMBL" id="BAABJE010000002">
    <property type="protein sequence ID" value="GAA4786029.1"/>
    <property type="molecule type" value="Genomic_DNA"/>
</dbReference>
<name>A0ABP9AVM0_9GAMM</name>
<evidence type="ECO:0000313" key="4">
    <source>
        <dbReference type="Proteomes" id="UP001499959"/>
    </source>
</evidence>
<dbReference type="InterPro" id="IPR029058">
    <property type="entry name" value="AB_hydrolase_fold"/>
</dbReference>
<evidence type="ECO:0000259" key="2">
    <source>
        <dbReference type="Pfam" id="PF00326"/>
    </source>
</evidence>
<dbReference type="InterPro" id="IPR001375">
    <property type="entry name" value="Peptidase_S9_cat"/>
</dbReference>
<keyword evidence="1" id="KW-0378">Hydrolase</keyword>
<dbReference type="PANTHER" id="PTHR42776:SF27">
    <property type="entry name" value="DIPEPTIDYL PEPTIDASE FAMILY MEMBER 6"/>
    <property type="match status" value="1"/>
</dbReference>